<evidence type="ECO:0000256" key="5">
    <source>
        <dbReference type="ARBA" id="ARBA00022917"/>
    </source>
</evidence>
<reference evidence="10 11" key="1">
    <citation type="submission" date="2020-01" db="EMBL/GenBank/DDBJ databases">
        <title>Paenibacillus soybeanensis sp. nov. isolated from the nodules of soybean (Glycine max(L.) Merr).</title>
        <authorList>
            <person name="Wang H."/>
        </authorList>
    </citation>
    <scope>NUCLEOTIDE SEQUENCE [LARGE SCALE GENOMIC DNA]</scope>
    <source>
        <strain evidence="10 11">T1</strain>
    </source>
</reference>
<feature type="binding site" evidence="8">
    <location>
        <begin position="144"/>
        <end position="146"/>
    </location>
    <ligand>
        <name>ATP</name>
        <dbReference type="ChEBI" id="CHEBI:30616"/>
    </ligand>
</feature>
<evidence type="ECO:0000256" key="9">
    <source>
        <dbReference type="RuleBase" id="RU363036"/>
    </source>
</evidence>
<feature type="binding site" evidence="8">
    <location>
        <begin position="9"/>
        <end position="11"/>
    </location>
    <ligand>
        <name>ATP</name>
        <dbReference type="ChEBI" id="CHEBI:30616"/>
    </ligand>
</feature>
<dbReference type="HAMAP" id="MF_00140_B">
    <property type="entry name" value="Trp_tRNA_synth_B"/>
    <property type="match status" value="1"/>
</dbReference>
<keyword evidence="4 8" id="KW-0067">ATP-binding</keyword>
<dbReference type="PANTHER" id="PTHR43766">
    <property type="entry name" value="TRYPTOPHAN--TRNA LIGASE, MITOCHONDRIAL"/>
    <property type="match status" value="1"/>
</dbReference>
<comment type="caution">
    <text evidence="8">Lacks conserved residue(s) required for the propagation of feature annotation.</text>
</comment>
<comment type="function">
    <text evidence="8">Catalyzes the attachment of tryptophan to tRNA(Trp).</text>
</comment>
<feature type="binding site" evidence="8">
    <location>
        <position position="183"/>
    </location>
    <ligand>
        <name>ATP</name>
        <dbReference type="ChEBI" id="CHEBI:30616"/>
    </ligand>
</feature>
<dbReference type="PANTHER" id="PTHR43766:SF1">
    <property type="entry name" value="TRYPTOPHAN--TRNA LIGASE, MITOCHONDRIAL"/>
    <property type="match status" value="1"/>
</dbReference>
<dbReference type="Gene3D" id="1.10.240.10">
    <property type="entry name" value="Tyrosyl-Transfer RNA Synthetase"/>
    <property type="match status" value="1"/>
</dbReference>
<comment type="subcellular location">
    <subcellularLocation>
        <location evidence="8">Cytoplasm</location>
    </subcellularLocation>
</comment>
<evidence type="ECO:0000256" key="8">
    <source>
        <dbReference type="HAMAP-Rule" id="MF_00140"/>
    </source>
</evidence>
<evidence type="ECO:0000256" key="3">
    <source>
        <dbReference type="ARBA" id="ARBA00022741"/>
    </source>
</evidence>
<protein>
    <recommendedName>
        <fullName evidence="8">Tryptophan--tRNA ligase</fullName>
        <ecNumber evidence="8">6.1.1.2</ecNumber>
    </recommendedName>
    <alternativeName>
        <fullName evidence="8">Tryptophanyl-tRNA synthetase</fullName>
        <shortName evidence="8">TrpRS</shortName>
    </alternativeName>
</protein>
<comment type="caution">
    <text evidence="10">The sequence shown here is derived from an EMBL/GenBank/DDBJ whole genome shotgun (WGS) entry which is preliminary data.</text>
</comment>
<dbReference type="Proteomes" id="UP000665561">
    <property type="component" value="Unassembled WGS sequence"/>
</dbReference>
<evidence type="ECO:0000256" key="4">
    <source>
        <dbReference type="ARBA" id="ARBA00022840"/>
    </source>
</evidence>
<comment type="similarity">
    <text evidence="1 8 9">Belongs to the class-I aminoacyl-tRNA synthetase family.</text>
</comment>
<evidence type="ECO:0000256" key="1">
    <source>
        <dbReference type="ARBA" id="ARBA00005594"/>
    </source>
</evidence>
<evidence type="ECO:0000256" key="7">
    <source>
        <dbReference type="ARBA" id="ARBA00049929"/>
    </source>
</evidence>
<dbReference type="NCBIfam" id="TIGR00233">
    <property type="entry name" value="trpS"/>
    <property type="match status" value="1"/>
</dbReference>
<dbReference type="InterPro" id="IPR024109">
    <property type="entry name" value="Trp-tRNA-ligase_bac-type"/>
</dbReference>
<feature type="short sequence motif" description="'KMSKS' region" evidence="8">
    <location>
        <begin position="192"/>
        <end position="196"/>
    </location>
</feature>
<dbReference type="RefSeq" id="WP_161743185.1">
    <property type="nucleotide sequence ID" value="NZ_JAAAMV010000006.1"/>
</dbReference>
<dbReference type="GO" id="GO:0004830">
    <property type="term" value="F:tryptophan-tRNA ligase activity"/>
    <property type="evidence" value="ECO:0007669"/>
    <property type="project" value="UniProtKB-EC"/>
</dbReference>
<evidence type="ECO:0000256" key="6">
    <source>
        <dbReference type="ARBA" id="ARBA00023146"/>
    </source>
</evidence>
<dbReference type="EMBL" id="JAAAMV010000006">
    <property type="protein sequence ID" value="NBD24386.1"/>
    <property type="molecule type" value="Genomic_DNA"/>
</dbReference>
<keyword evidence="3 8" id="KW-0547">Nucleotide-binding</keyword>
<dbReference type="EC" id="6.1.1.2" evidence="8"/>
<evidence type="ECO:0000313" key="10">
    <source>
        <dbReference type="EMBL" id="NBD24386.1"/>
    </source>
</evidence>
<evidence type="ECO:0000313" key="11">
    <source>
        <dbReference type="Proteomes" id="UP000665561"/>
    </source>
</evidence>
<feature type="binding site" evidence="8">
    <location>
        <position position="132"/>
    </location>
    <ligand>
        <name>L-tryptophan</name>
        <dbReference type="ChEBI" id="CHEBI:57912"/>
    </ligand>
</feature>
<name>A0ABW9XPN4_9BACL</name>
<keyword evidence="8" id="KW-0963">Cytoplasm</keyword>
<sequence length="328" mass="36598">MKRVLSGIKPSGELNIGGYGGALHRFASMQEDYECYFFVPDLHAITVPQDPRRLFQRSKEIAAYYVAAGVDPAKATIFVQSHVAAHAELNWLLETQAHFGELARMTQFKDKSHGKDAVSSALFTYPVLMAADILLYRATHVPVGDDQKQHLELTRDLAERFNHRFAPVFALPEPIIPEIGSRIMGLDDPSKKMSKSNPNRNSCVLLQDDPDVVRRKLAKAVTDSEGVVRYDWERKPEVSNLIEIYAVFSGDDVAAIERRFEGVGYGQFKRELAEAVIAKLEPIQRRFRELVDSEELVGILKDGAAKAAETANDTLLKAKRALGLFTIG</sequence>
<accession>A0ABW9XPN4</accession>
<gene>
    <name evidence="8 10" type="primary">trpS</name>
    <name evidence="10" type="ORF">GT019_10945</name>
</gene>
<dbReference type="InterPro" id="IPR002305">
    <property type="entry name" value="aa-tRNA-synth_Ic"/>
</dbReference>
<keyword evidence="5 8" id="KW-0648">Protein biosynthesis</keyword>
<evidence type="ECO:0000256" key="2">
    <source>
        <dbReference type="ARBA" id="ARBA00022598"/>
    </source>
</evidence>
<dbReference type="PRINTS" id="PR01039">
    <property type="entry name" value="TRNASYNTHTRP"/>
</dbReference>
<keyword evidence="2 8" id="KW-0436">Ligase</keyword>
<dbReference type="Pfam" id="PF00579">
    <property type="entry name" value="tRNA-synt_1b"/>
    <property type="match status" value="1"/>
</dbReference>
<comment type="catalytic activity">
    <reaction evidence="7 8">
        <text>tRNA(Trp) + L-tryptophan + ATP = L-tryptophyl-tRNA(Trp) + AMP + diphosphate + H(+)</text>
        <dbReference type="Rhea" id="RHEA:24080"/>
        <dbReference type="Rhea" id="RHEA-COMP:9671"/>
        <dbReference type="Rhea" id="RHEA-COMP:9705"/>
        <dbReference type="ChEBI" id="CHEBI:15378"/>
        <dbReference type="ChEBI" id="CHEBI:30616"/>
        <dbReference type="ChEBI" id="CHEBI:33019"/>
        <dbReference type="ChEBI" id="CHEBI:57912"/>
        <dbReference type="ChEBI" id="CHEBI:78442"/>
        <dbReference type="ChEBI" id="CHEBI:78535"/>
        <dbReference type="ChEBI" id="CHEBI:456215"/>
        <dbReference type="EC" id="6.1.1.2"/>
    </reaction>
</comment>
<dbReference type="SUPFAM" id="SSF52374">
    <property type="entry name" value="Nucleotidylyl transferase"/>
    <property type="match status" value="1"/>
</dbReference>
<dbReference type="Gene3D" id="3.40.50.620">
    <property type="entry name" value="HUPs"/>
    <property type="match status" value="1"/>
</dbReference>
<dbReference type="InterPro" id="IPR050203">
    <property type="entry name" value="Trp-tRNA_synthetase"/>
</dbReference>
<dbReference type="InterPro" id="IPR002306">
    <property type="entry name" value="Trp-tRNA-ligase"/>
</dbReference>
<keyword evidence="6 8" id="KW-0030">Aminoacyl-tRNA synthetase</keyword>
<feature type="binding site" evidence="8">
    <location>
        <begin position="192"/>
        <end position="196"/>
    </location>
    <ligand>
        <name>ATP</name>
        <dbReference type="ChEBI" id="CHEBI:30616"/>
    </ligand>
</feature>
<dbReference type="InterPro" id="IPR014729">
    <property type="entry name" value="Rossmann-like_a/b/a_fold"/>
</dbReference>
<organism evidence="10 11">
    <name type="scientific">Paenibacillus glycinis</name>
    <dbReference type="NCBI Taxonomy" id="2697035"/>
    <lineage>
        <taxon>Bacteria</taxon>
        <taxon>Bacillati</taxon>
        <taxon>Bacillota</taxon>
        <taxon>Bacilli</taxon>
        <taxon>Bacillales</taxon>
        <taxon>Paenibacillaceae</taxon>
        <taxon>Paenibacillus</taxon>
    </lineage>
</organism>
<dbReference type="CDD" id="cd00806">
    <property type="entry name" value="TrpRS_core"/>
    <property type="match status" value="1"/>
</dbReference>
<proteinExistence type="inferred from homology"/>
<comment type="subunit">
    <text evidence="8">Homodimer.</text>
</comment>
<keyword evidence="11" id="KW-1185">Reference proteome</keyword>